<reference evidence="1" key="1">
    <citation type="submission" date="2022-04" db="EMBL/GenBank/DDBJ databases">
        <title>Jade perch genome.</title>
        <authorList>
            <person name="Chao B."/>
        </authorList>
    </citation>
    <scope>NUCLEOTIDE SEQUENCE</scope>
    <source>
        <strain evidence="1">CB-2022</strain>
    </source>
</reference>
<dbReference type="EMBL" id="CM041547">
    <property type="protein sequence ID" value="KAI3359168.1"/>
    <property type="molecule type" value="Genomic_DNA"/>
</dbReference>
<name>A0ACB8VXB4_9TELE</name>
<dbReference type="Proteomes" id="UP000831701">
    <property type="component" value="Chromosome 17"/>
</dbReference>
<keyword evidence="2" id="KW-1185">Reference proteome</keyword>
<gene>
    <name evidence="1" type="ORF">L3Q82_002700</name>
</gene>
<evidence type="ECO:0000313" key="1">
    <source>
        <dbReference type="EMBL" id="KAI3359168.1"/>
    </source>
</evidence>
<accession>A0ACB8VXB4</accession>
<comment type="caution">
    <text evidence="1">The sequence shown here is derived from an EMBL/GenBank/DDBJ whole genome shotgun (WGS) entry which is preliminary data.</text>
</comment>
<proteinExistence type="predicted"/>
<organism evidence="1 2">
    <name type="scientific">Scortum barcoo</name>
    <name type="common">barcoo grunter</name>
    <dbReference type="NCBI Taxonomy" id="214431"/>
    <lineage>
        <taxon>Eukaryota</taxon>
        <taxon>Metazoa</taxon>
        <taxon>Chordata</taxon>
        <taxon>Craniata</taxon>
        <taxon>Vertebrata</taxon>
        <taxon>Euteleostomi</taxon>
        <taxon>Actinopterygii</taxon>
        <taxon>Neopterygii</taxon>
        <taxon>Teleostei</taxon>
        <taxon>Neoteleostei</taxon>
        <taxon>Acanthomorphata</taxon>
        <taxon>Eupercaria</taxon>
        <taxon>Centrarchiformes</taxon>
        <taxon>Terapontoidei</taxon>
        <taxon>Terapontidae</taxon>
        <taxon>Scortum</taxon>
    </lineage>
</organism>
<evidence type="ECO:0000313" key="2">
    <source>
        <dbReference type="Proteomes" id="UP000831701"/>
    </source>
</evidence>
<protein>
    <submittedName>
        <fullName evidence="1">Uncharacterized protein</fullName>
    </submittedName>
</protein>
<sequence>MTSFNKEVKQISAELKHLSLKRQQLLERKKIQCIFQELRNRAEFGQPEEENSNQHEIDNIDDKLKQLTERRAELQKSLDLLLSGKEEKKSKSEHKDTMFILSNK</sequence>